<protein>
    <recommendedName>
        <fullName evidence="9">G-protein coupled receptors family 1 profile domain-containing protein</fullName>
    </recommendedName>
</protein>
<dbReference type="Proteomes" id="UP000054324">
    <property type="component" value="Unassembled WGS sequence"/>
</dbReference>
<dbReference type="PRINTS" id="PR00237">
    <property type="entry name" value="GPCRRHODOPSN"/>
</dbReference>
<evidence type="ECO:0000256" key="2">
    <source>
        <dbReference type="ARBA" id="ARBA00022692"/>
    </source>
</evidence>
<keyword evidence="5 8" id="KW-0472">Membrane</keyword>
<dbReference type="Gene3D" id="1.20.1070.10">
    <property type="entry name" value="Rhodopsin 7-helix transmembrane proteins"/>
    <property type="match status" value="1"/>
</dbReference>
<evidence type="ECO:0000256" key="7">
    <source>
        <dbReference type="ARBA" id="ARBA00023224"/>
    </source>
</evidence>
<evidence type="ECO:0000256" key="5">
    <source>
        <dbReference type="ARBA" id="ARBA00023136"/>
    </source>
</evidence>
<evidence type="ECO:0000256" key="4">
    <source>
        <dbReference type="ARBA" id="ARBA00023040"/>
    </source>
</evidence>
<dbReference type="EMBL" id="KL596624">
    <property type="protein sequence ID" value="KER33568.1"/>
    <property type="molecule type" value="Genomic_DNA"/>
</dbReference>
<gene>
    <name evidence="10" type="ORF">T265_12603</name>
</gene>
<dbReference type="GO" id="GO:0004930">
    <property type="term" value="F:G protein-coupled receptor activity"/>
    <property type="evidence" value="ECO:0007669"/>
    <property type="project" value="UniProtKB-KW"/>
</dbReference>
<keyword evidence="7" id="KW-0807">Transducer</keyword>
<evidence type="ECO:0000313" key="11">
    <source>
        <dbReference type="Proteomes" id="UP000054324"/>
    </source>
</evidence>
<feature type="domain" description="G-protein coupled receptors family 1 profile" evidence="9">
    <location>
        <begin position="229"/>
        <end position="314"/>
    </location>
</feature>
<dbReference type="GO" id="GO:0016020">
    <property type="term" value="C:membrane"/>
    <property type="evidence" value="ECO:0007669"/>
    <property type="project" value="UniProtKB-SubCell"/>
</dbReference>
<dbReference type="PANTHER" id="PTHR24235:SF12">
    <property type="entry name" value="G-PROTEIN COUPLED RECEPTORS FAMILY 1 PROFILE DOMAIN-CONTAINING PROTEIN"/>
    <property type="match status" value="1"/>
</dbReference>
<dbReference type="SUPFAM" id="SSF81321">
    <property type="entry name" value="Family A G protein-coupled receptor-like"/>
    <property type="match status" value="1"/>
</dbReference>
<dbReference type="PROSITE" id="PS50262">
    <property type="entry name" value="G_PROTEIN_RECEP_F1_2"/>
    <property type="match status" value="1"/>
</dbReference>
<accession>A0A075A1F7</accession>
<keyword evidence="4" id="KW-0297">G-protein coupled receptor</keyword>
<feature type="non-terminal residue" evidence="10">
    <location>
        <position position="314"/>
    </location>
</feature>
<keyword evidence="6" id="KW-0675">Receptor</keyword>
<name>A0A075A1F7_OPIVI</name>
<evidence type="ECO:0000256" key="8">
    <source>
        <dbReference type="SAM" id="Phobius"/>
    </source>
</evidence>
<comment type="subcellular location">
    <subcellularLocation>
        <location evidence="1">Membrane</location>
        <topology evidence="1">Multi-pass membrane protein</topology>
    </subcellularLocation>
</comment>
<feature type="transmembrane region" description="Helical" evidence="8">
    <location>
        <begin position="211"/>
        <end position="238"/>
    </location>
</feature>
<keyword evidence="2 8" id="KW-0812">Transmembrane</keyword>
<feature type="transmembrane region" description="Helical" evidence="8">
    <location>
        <begin position="291"/>
        <end position="310"/>
    </location>
</feature>
<evidence type="ECO:0000256" key="3">
    <source>
        <dbReference type="ARBA" id="ARBA00022989"/>
    </source>
</evidence>
<dbReference type="PANTHER" id="PTHR24235">
    <property type="entry name" value="NEUROPEPTIDE Y RECEPTOR"/>
    <property type="match status" value="1"/>
</dbReference>
<evidence type="ECO:0000256" key="1">
    <source>
        <dbReference type="ARBA" id="ARBA00004141"/>
    </source>
</evidence>
<dbReference type="GeneID" id="20326771"/>
<keyword evidence="11" id="KW-1185">Reference proteome</keyword>
<dbReference type="OrthoDB" id="9046662at2759"/>
<proteinExistence type="predicted"/>
<dbReference type="AlphaFoldDB" id="A0A075A1F7"/>
<evidence type="ECO:0000313" key="10">
    <source>
        <dbReference type="EMBL" id="KER33568.1"/>
    </source>
</evidence>
<keyword evidence="3 8" id="KW-1133">Transmembrane helix</keyword>
<dbReference type="RefSeq" id="XP_009162788.1">
    <property type="nucleotide sequence ID" value="XM_009164524.1"/>
</dbReference>
<dbReference type="KEGG" id="ovi:T265_12603"/>
<dbReference type="Pfam" id="PF00001">
    <property type="entry name" value="7tm_1"/>
    <property type="match status" value="1"/>
</dbReference>
<reference evidence="10 11" key="1">
    <citation type="submission" date="2013-11" db="EMBL/GenBank/DDBJ databases">
        <title>Opisthorchis viverrini - life in the bile duct.</title>
        <authorList>
            <person name="Young N.D."/>
            <person name="Nagarajan N."/>
            <person name="Lin S.J."/>
            <person name="Korhonen P.K."/>
            <person name="Jex A.R."/>
            <person name="Hall R.S."/>
            <person name="Safavi-Hemami H."/>
            <person name="Kaewkong W."/>
            <person name="Bertrand D."/>
            <person name="Gao S."/>
            <person name="Seet Q."/>
            <person name="Wongkham S."/>
            <person name="Teh B.T."/>
            <person name="Wongkham C."/>
            <person name="Intapan P.M."/>
            <person name="Maleewong W."/>
            <person name="Yang X."/>
            <person name="Hu M."/>
            <person name="Wang Z."/>
            <person name="Hofmann A."/>
            <person name="Sternberg P.W."/>
            <person name="Tan P."/>
            <person name="Wang J."/>
            <person name="Gasser R.B."/>
        </authorList>
    </citation>
    <scope>NUCLEOTIDE SEQUENCE [LARGE SCALE GENOMIC DNA]</scope>
</reference>
<organism evidence="10 11">
    <name type="scientific">Opisthorchis viverrini</name>
    <name type="common">Southeast Asian liver fluke</name>
    <dbReference type="NCBI Taxonomy" id="6198"/>
    <lineage>
        <taxon>Eukaryota</taxon>
        <taxon>Metazoa</taxon>
        <taxon>Spiralia</taxon>
        <taxon>Lophotrochozoa</taxon>
        <taxon>Platyhelminthes</taxon>
        <taxon>Trematoda</taxon>
        <taxon>Digenea</taxon>
        <taxon>Opisthorchiida</taxon>
        <taxon>Opisthorchiata</taxon>
        <taxon>Opisthorchiidae</taxon>
        <taxon>Opisthorchis</taxon>
    </lineage>
</organism>
<evidence type="ECO:0000256" key="6">
    <source>
        <dbReference type="ARBA" id="ARBA00023170"/>
    </source>
</evidence>
<dbReference type="CTD" id="20326771"/>
<feature type="transmembrane region" description="Helical" evidence="8">
    <location>
        <begin position="250"/>
        <end position="271"/>
    </location>
</feature>
<evidence type="ECO:0000259" key="9">
    <source>
        <dbReference type="PROSITE" id="PS50262"/>
    </source>
</evidence>
<sequence length="314" mass="35593">MDKNIGYLEHNNEYFNSGQWRHLITSMQHRNRLAVGCSARSANLLHEEWLGLSDQPNQLQRYLENAVNKDQSVVGFAFIECALVPAVQHGDWEIFDCFSGLLDSDHGIVTPVERGDKTSIKRNSEFYLFAKSSPPFSPQKDHLFDSCEMSELISVTRTNSSCNTFINSYASLRHFLENCLNASNSTQHLLNRVFDEEHSAALSHRHLPFPMLLATILVFTIMILVGTFGSGLVIFVVLRKPSMRTRSNLFIMNLAISDLTLCLFTQPFTLYRLLIGHHPWALGSFMCKFSAMFQGTNIFVSTISITAIALDRFQ</sequence>
<dbReference type="InterPro" id="IPR017452">
    <property type="entry name" value="GPCR_Rhodpsn_7TM"/>
</dbReference>
<dbReference type="InterPro" id="IPR000276">
    <property type="entry name" value="GPCR_Rhodpsn"/>
</dbReference>